<dbReference type="AlphaFoldDB" id="C4J117"/>
<reference evidence="1" key="2">
    <citation type="submission" date="2012-06" db="EMBL/GenBank/DDBJ databases">
        <authorList>
            <person name="Yu Y."/>
            <person name="Currie J."/>
            <person name="Lomeli R."/>
            <person name="Angelova A."/>
            <person name="Collura K."/>
            <person name="Wissotski M."/>
            <person name="Campos D."/>
            <person name="Kudrna D."/>
            <person name="Golser W."/>
            <person name="Ashely E."/>
            <person name="Descour A."/>
            <person name="Fernandes J."/>
            <person name="Soderlund C."/>
            <person name="Walbot V."/>
        </authorList>
    </citation>
    <scope>NUCLEOTIDE SEQUENCE</scope>
    <source>
        <strain evidence="1">B73</strain>
    </source>
</reference>
<dbReference type="EMBL" id="BT084514">
    <property type="protein sequence ID" value="ACR34867.1"/>
    <property type="molecule type" value="mRNA"/>
</dbReference>
<organism evidence="1">
    <name type="scientific">Zea mays</name>
    <name type="common">Maize</name>
    <dbReference type="NCBI Taxonomy" id="4577"/>
    <lineage>
        <taxon>Eukaryota</taxon>
        <taxon>Viridiplantae</taxon>
        <taxon>Streptophyta</taxon>
        <taxon>Embryophyta</taxon>
        <taxon>Tracheophyta</taxon>
        <taxon>Spermatophyta</taxon>
        <taxon>Magnoliopsida</taxon>
        <taxon>Liliopsida</taxon>
        <taxon>Poales</taxon>
        <taxon>Poaceae</taxon>
        <taxon>PACMAD clade</taxon>
        <taxon>Panicoideae</taxon>
        <taxon>Andropogonodae</taxon>
        <taxon>Andropogoneae</taxon>
        <taxon>Tripsacinae</taxon>
        <taxon>Zea</taxon>
    </lineage>
</organism>
<evidence type="ECO:0000313" key="1">
    <source>
        <dbReference type="EMBL" id="ACR34867.1"/>
    </source>
</evidence>
<proteinExistence type="evidence at transcript level"/>
<sequence>MPDHFQTISSLSSPSCLLAVADAACAVMEREREHLLLWHAPYSLLSSPMVSRALTGHCVVPCVPPATPVARGASHVPCTMLSRPCDDVIQRQRRE</sequence>
<reference evidence="1" key="1">
    <citation type="journal article" date="2009" name="PLoS Genet.">
        <title>Sequencing, mapping, and analysis of 27,455 maize full-length cDNAs.</title>
        <authorList>
            <person name="Soderlund C."/>
            <person name="Descour A."/>
            <person name="Kudrna D."/>
            <person name="Bomhoff M."/>
            <person name="Boyd L."/>
            <person name="Currie J."/>
            <person name="Angelova A."/>
            <person name="Collura K."/>
            <person name="Wissotski M."/>
            <person name="Ashley E."/>
            <person name="Morrow D."/>
            <person name="Fernandes J."/>
            <person name="Walbot V."/>
            <person name="Yu Y."/>
        </authorList>
    </citation>
    <scope>NUCLEOTIDE SEQUENCE</scope>
    <source>
        <strain evidence="1">B73</strain>
    </source>
</reference>
<accession>C4J117</accession>
<name>C4J117_MAIZE</name>
<protein>
    <submittedName>
        <fullName evidence="1">Uncharacterized protein</fullName>
    </submittedName>
</protein>